<accession>Q7SAR9</accession>
<dbReference type="InParanoid" id="Q7SAR9"/>
<dbReference type="RefSeq" id="XP_962724.1">
    <property type="nucleotide sequence ID" value="XM_957631.2"/>
</dbReference>
<evidence type="ECO:0000313" key="2">
    <source>
        <dbReference type="EMBL" id="EAA33488.1"/>
    </source>
</evidence>
<feature type="region of interest" description="Disordered" evidence="1">
    <location>
        <begin position="390"/>
        <end position="432"/>
    </location>
</feature>
<dbReference type="SMR" id="Q7SAR9"/>
<dbReference type="Proteomes" id="UP000001805">
    <property type="component" value="Chromosome 3, Linkage Group III"/>
</dbReference>
<feature type="compositionally biased region" description="Polar residues" evidence="1">
    <location>
        <begin position="415"/>
        <end position="432"/>
    </location>
</feature>
<reference evidence="2 3" key="1">
    <citation type="journal article" date="2003" name="Nature">
        <title>The genome sequence of the filamentous fungus Neurospora crassa.</title>
        <authorList>
            <person name="Galagan J.E."/>
            <person name="Calvo S.E."/>
            <person name="Borkovich K.A."/>
            <person name="Selker E.U."/>
            <person name="Read N.D."/>
            <person name="Jaffe D."/>
            <person name="FitzHugh W."/>
            <person name="Ma L.J."/>
            <person name="Smirnov S."/>
            <person name="Purcell S."/>
            <person name="Rehman B."/>
            <person name="Elkins T."/>
            <person name="Engels R."/>
            <person name="Wang S."/>
            <person name="Nielsen C.B."/>
            <person name="Butler J."/>
            <person name="Endrizzi M."/>
            <person name="Qui D."/>
            <person name="Ianakiev P."/>
            <person name="Bell-Pedersen D."/>
            <person name="Nelson M.A."/>
            <person name="Werner-Washburne M."/>
            <person name="Selitrennikoff C.P."/>
            <person name="Kinsey J.A."/>
            <person name="Braun E.L."/>
            <person name="Zelter A."/>
            <person name="Schulte U."/>
            <person name="Kothe G.O."/>
            <person name="Jedd G."/>
            <person name="Mewes W."/>
            <person name="Staben C."/>
            <person name="Marcotte E."/>
            <person name="Greenberg D."/>
            <person name="Roy A."/>
            <person name="Foley K."/>
            <person name="Naylor J."/>
            <person name="Stange-Thomann N."/>
            <person name="Barrett R."/>
            <person name="Gnerre S."/>
            <person name="Kamal M."/>
            <person name="Kamvysselis M."/>
            <person name="Mauceli E."/>
            <person name="Bielke C."/>
            <person name="Rudd S."/>
            <person name="Frishman D."/>
            <person name="Krystofova S."/>
            <person name="Rasmussen C."/>
            <person name="Metzenberg R.L."/>
            <person name="Perkins D.D."/>
            <person name="Kroken S."/>
            <person name="Cogoni C."/>
            <person name="Macino G."/>
            <person name="Catcheside D."/>
            <person name="Li W."/>
            <person name="Pratt R.J."/>
            <person name="Osmani S.A."/>
            <person name="DeSouza C.P."/>
            <person name="Glass L."/>
            <person name="Orbach M.J."/>
            <person name="Berglund J.A."/>
            <person name="Voelker R."/>
            <person name="Yarden O."/>
            <person name="Plamann M."/>
            <person name="Seiler S."/>
            <person name="Dunlap J."/>
            <person name="Radford A."/>
            <person name="Aramayo R."/>
            <person name="Natvig D.O."/>
            <person name="Alex L.A."/>
            <person name="Mannhaupt G."/>
            <person name="Ebbole D.J."/>
            <person name="Freitag M."/>
            <person name="Paulsen I."/>
            <person name="Sachs M.S."/>
            <person name="Lander E.S."/>
            <person name="Nusbaum C."/>
            <person name="Birren B."/>
        </authorList>
    </citation>
    <scope>NUCLEOTIDE SEQUENCE [LARGE SCALE GENOMIC DNA]</scope>
    <source>
        <strain evidence="3">ATCC 24698 / 74-OR23-1A / CBS 708.71 / DSM 1257 / FGSC 987</strain>
    </source>
</reference>
<dbReference type="KEGG" id="ncr:NCU07875"/>
<dbReference type="AlphaFoldDB" id="Q7SAR9"/>
<dbReference type="OMA" id="EDANMSN"/>
<feature type="region of interest" description="Disordered" evidence="1">
    <location>
        <begin position="317"/>
        <end position="373"/>
    </location>
</feature>
<evidence type="ECO:0000256" key="1">
    <source>
        <dbReference type="SAM" id="MobiDB-lite"/>
    </source>
</evidence>
<dbReference type="EMBL" id="CM002238">
    <property type="protein sequence ID" value="EAA33488.1"/>
    <property type="molecule type" value="Genomic_DNA"/>
</dbReference>
<feature type="compositionally biased region" description="Pro residues" evidence="1">
    <location>
        <begin position="136"/>
        <end position="147"/>
    </location>
</feature>
<evidence type="ECO:0000313" key="3">
    <source>
        <dbReference type="Proteomes" id="UP000001805"/>
    </source>
</evidence>
<feature type="compositionally biased region" description="Low complexity" evidence="1">
    <location>
        <begin position="114"/>
        <end position="130"/>
    </location>
</feature>
<name>Q7SAR9_NEUCR</name>
<gene>
    <name evidence="2" type="ORF">NCU07875</name>
</gene>
<sequence length="432" mass="44435">MTAPAPTRPNLPNLNLDELDRLYNNVLVETGKIFKVLAKEGGSSVAELPVANTSRIQYNVEEFNAALDEVESEILQAKAAILRDLNKAREKRNPPPVPVPAPKPASLPAPTAPMAPKAPKAPMAPMAPMTVGIPAGPSPPQPQPGKPPLNKSVAPIPDMGLDLTASPVAKHSPSPKLVKTNPKNSPRPGAARPVSAPPKKDSKAPPGQASRLAHAANAASQAPRPASAAPQAPHQVHNTKSAVLQGGNLGSGPTAPPNQINTSNPPPQQAMPGPQPPQTTQGHQGAFHAPPSATAKAPAPAPVPGAEALFTNMTFSLAPAPGEAPKQNHQPAANMTNATNPPAPNVSHQAPAPPNANINNATGNGAGGEDANMSNAEIFDLGSGSMDNMEDINYDLGGEGGDNSNFNDLYFSSGGDDTTQNTEFDGSNFYNF</sequence>
<dbReference type="GeneID" id="3878872"/>
<dbReference type="HOGENOM" id="CLU_625829_0_0_1"/>
<dbReference type="VEuPathDB" id="FungiDB:NCU07875"/>
<feature type="region of interest" description="Disordered" evidence="1">
    <location>
        <begin position="88"/>
        <end position="305"/>
    </location>
</feature>
<proteinExistence type="predicted"/>
<feature type="compositionally biased region" description="Low complexity" evidence="1">
    <location>
        <begin position="331"/>
        <end position="340"/>
    </location>
</feature>
<keyword evidence="3" id="KW-1185">Reference proteome</keyword>
<feature type="compositionally biased region" description="Low complexity" evidence="1">
    <location>
        <begin position="204"/>
        <end position="235"/>
    </location>
</feature>
<protein>
    <submittedName>
        <fullName evidence="2">Uncharacterized protein</fullName>
    </submittedName>
</protein>
<feature type="compositionally biased region" description="Pro residues" evidence="1">
    <location>
        <begin position="94"/>
        <end position="113"/>
    </location>
</feature>
<dbReference type="PaxDb" id="5141-EFNCRP00000007531"/>
<feature type="compositionally biased region" description="Pro residues" evidence="1">
    <location>
        <begin position="264"/>
        <end position="277"/>
    </location>
</feature>
<dbReference type="OrthoDB" id="5409998at2759"/>
<organism evidence="2 3">
    <name type="scientific">Neurospora crassa (strain ATCC 24698 / 74-OR23-1A / CBS 708.71 / DSM 1257 / FGSC 987)</name>
    <dbReference type="NCBI Taxonomy" id="367110"/>
    <lineage>
        <taxon>Eukaryota</taxon>
        <taxon>Fungi</taxon>
        <taxon>Dikarya</taxon>
        <taxon>Ascomycota</taxon>
        <taxon>Pezizomycotina</taxon>
        <taxon>Sordariomycetes</taxon>
        <taxon>Sordariomycetidae</taxon>
        <taxon>Sordariales</taxon>
        <taxon>Sordariaceae</taxon>
        <taxon>Neurospora</taxon>
    </lineage>
</organism>
<feature type="compositionally biased region" description="Low complexity" evidence="1">
    <location>
        <begin position="278"/>
        <end position="305"/>
    </location>
</feature>